<name>A0A6G8F264_9PROT</name>
<evidence type="ECO:0000256" key="5">
    <source>
        <dbReference type="ARBA" id="ARBA00012232"/>
    </source>
</evidence>
<dbReference type="InterPro" id="IPR003018">
    <property type="entry name" value="GAF"/>
</dbReference>
<keyword evidence="15" id="KW-0670">Pyruvate</keyword>
<dbReference type="SUPFAM" id="SSF55781">
    <property type="entry name" value="GAF domain-like"/>
    <property type="match status" value="1"/>
</dbReference>
<keyword evidence="11" id="KW-0479">Metal-binding</keyword>
<keyword evidence="12" id="KW-0418">Kinase</keyword>
<dbReference type="GO" id="GO:0008965">
    <property type="term" value="F:phosphoenolpyruvate-protein phosphotransferase activity"/>
    <property type="evidence" value="ECO:0007669"/>
    <property type="project" value="UniProtKB-EC"/>
</dbReference>
<evidence type="ECO:0000256" key="10">
    <source>
        <dbReference type="ARBA" id="ARBA00022683"/>
    </source>
</evidence>
<evidence type="ECO:0000256" key="7">
    <source>
        <dbReference type="ARBA" id="ARBA00022490"/>
    </source>
</evidence>
<evidence type="ECO:0000256" key="9">
    <source>
        <dbReference type="ARBA" id="ARBA00022679"/>
    </source>
</evidence>
<keyword evidence="6" id="KW-0813">Transport</keyword>
<dbReference type="Gene3D" id="3.30.450.40">
    <property type="match status" value="1"/>
</dbReference>
<dbReference type="EMBL" id="MN990728">
    <property type="protein sequence ID" value="QIM10374.1"/>
    <property type="molecule type" value="Genomic_DNA"/>
</dbReference>
<keyword evidence="7" id="KW-0963">Cytoplasm</keyword>
<dbReference type="Pfam" id="PF00391">
    <property type="entry name" value="PEP-utilizers"/>
    <property type="match status" value="1"/>
</dbReference>
<dbReference type="InterPro" id="IPR029016">
    <property type="entry name" value="GAF-like_dom_sf"/>
</dbReference>
<dbReference type="InterPro" id="IPR000121">
    <property type="entry name" value="PEP_util_C"/>
</dbReference>
<dbReference type="SUPFAM" id="SSF47831">
    <property type="entry name" value="Enzyme I of the PEP:sugar phosphotransferase system HPr-binding (sub)domain"/>
    <property type="match status" value="1"/>
</dbReference>
<evidence type="ECO:0000256" key="13">
    <source>
        <dbReference type="ARBA" id="ARBA00022842"/>
    </source>
</evidence>
<evidence type="ECO:0000256" key="6">
    <source>
        <dbReference type="ARBA" id="ARBA00022448"/>
    </source>
</evidence>
<dbReference type="InterPro" id="IPR040442">
    <property type="entry name" value="Pyrv_kinase-like_dom_sf"/>
</dbReference>
<dbReference type="SUPFAM" id="SSF51621">
    <property type="entry name" value="Phosphoenolpyruvate/pyruvate domain"/>
    <property type="match status" value="1"/>
</dbReference>
<dbReference type="InterPro" id="IPR008731">
    <property type="entry name" value="PTS_EIN"/>
</dbReference>
<dbReference type="GO" id="GO:0009401">
    <property type="term" value="P:phosphoenolpyruvate-dependent sugar phosphotransferase system"/>
    <property type="evidence" value="ECO:0007669"/>
    <property type="project" value="UniProtKB-KW"/>
</dbReference>
<dbReference type="InterPro" id="IPR023151">
    <property type="entry name" value="PEP_util_CS"/>
</dbReference>
<dbReference type="Gene3D" id="1.10.274.10">
    <property type="entry name" value="PtsI, HPr-binding domain"/>
    <property type="match status" value="1"/>
</dbReference>
<keyword evidence="13" id="KW-0460">Magnesium</keyword>
<dbReference type="InterPro" id="IPR008279">
    <property type="entry name" value="PEP-util_enz_mobile_dom"/>
</dbReference>
<dbReference type="SUPFAM" id="SSF52009">
    <property type="entry name" value="Phosphohistidine domain"/>
    <property type="match status" value="1"/>
</dbReference>
<comment type="subcellular location">
    <subcellularLocation>
        <location evidence="3">Cytoplasm</location>
    </subcellularLocation>
</comment>
<dbReference type="Pfam" id="PF05524">
    <property type="entry name" value="PEP-utilisers_N"/>
    <property type="match status" value="1"/>
</dbReference>
<dbReference type="PROSITE" id="PS00742">
    <property type="entry name" value="PEP_ENZYMES_2"/>
    <property type="match status" value="1"/>
</dbReference>
<dbReference type="AlphaFoldDB" id="A0A6G8F264"/>
<dbReference type="Gene3D" id="3.50.30.10">
    <property type="entry name" value="Phosphohistidine domain"/>
    <property type="match status" value="1"/>
</dbReference>
<comment type="similarity">
    <text evidence="4">Belongs to the PEP-utilizing enzyme family.</text>
</comment>
<dbReference type="InterPro" id="IPR036637">
    <property type="entry name" value="Phosphohistidine_dom_sf"/>
</dbReference>
<dbReference type="PRINTS" id="PR01736">
    <property type="entry name" value="PHPHTRNFRASE"/>
</dbReference>
<dbReference type="GO" id="GO:0005737">
    <property type="term" value="C:cytoplasm"/>
    <property type="evidence" value="ECO:0007669"/>
    <property type="project" value="UniProtKB-SubCell"/>
</dbReference>
<evidence type="ECO:0000256" key="12">
    <source>
        <dbReference type="ARBA" id="ARBA00022777"/>
    </source>
</evidence>
<organism evidence="15">
    <name type="scientific">uncultured Alphaproteobacteria bacterium</name>
    <dbReference type="NCBI Taxonomy" id="91750"/>
    <lineage>
        <taxon>Bacteria</taxon>
        <taxon>Pseudomonadati</taxon>
        <taxon>Pseudomonadota</taxon>
        <taxon>Alphaproteobacteria</taxon>
        <taxon>environmental samples</taxon>
    </lineage>
</organism>
<comment type="cofactor">
    <cofactor evidence="2">
        <name>Mg(2+)</name>
        <dbReference type="ChEBI" id="CHEBI:18420"/>
    </cofactor>
</comment>
<keyword evidence="10" id="KW-0598">Phosphotransferase system</keyword>
<dbReference type="Gene3D" id="3.20.20.60">
    <property type="entry name" value="Phosphoenolpyruvate-binding domains"/>
    <property type="match status" value="1"/>
</dbReference>
<comment type="catalytic activity">
    <reaction evidence="1">
        <text>L-histidyl-[protein] + phosphoenolpyruvate = N(pros)-phospho-L-histidyl-[protein] + pyruvate</text>
        <dbReference type="Rhea" id="RHEA:23880"/>
        <dbReference type="Rhea" id="RHEA-COMP:9745"/>
        <dbReference type="Rhea" id="RHEA-COMP:9746"/>
        <dbReference type="ChEBI" id="CHEBI:15361"/>
        <dbReference type="ChEBI" id="CHEBI:29979"/>
        <dbReference type="ChEBI" id="CHEBI:58702"/>
        <dbReference type="ChEBI" id="CHEBI:64837"/>
        <dbReference type="EC" id="2.7.3.9"/>
    </reaction>
</comment>
<evidence type="ECO:0000256" key="4">
    <source>
        <dbReference type="ARBA" id="ARBA00007837"/>
    </source>
</evidence>
<dbReference type="InterPro" id="IPR006318">
    <property type="entry name" value="PTS_EI-like"/>
</dbReference>
<dbReference type="NCBIfam" id="TIGR01417">
    <property type="entry name" value="PTS_I_fam"/>
    <property type="match status" value="1"/>
</dbReference>
<gene>
    <name evidence="15" type="ORF">PlAlph_1280</name>
</gene>
<dbReference type="InterPro" id="IPR036618">
    <property type="entry name" value="PtsI_HPr-bd_sf"/>
</dbReference>
<dbReference type="GO" id="GO:0016301">
    <property type="term" value="F:kinase activity"/>
    <property type="evidence" value="ECO:0007669"/>
    <property type="project" value="UniProtKB-KW"/>
</dbReference>
<evidence type="ECO:0000256" key="8">
    <source>
        <dbReference type="ARBA" id="ARBA00022597"/>
    </source>
</evidence>
<evidence type="ECO:0000259" key="14">
    <source>
        <dbReference type="SMART" id="SM00065"/>
    </source>
</evidence>
<dbReference type="PANTHER" id="PTHR46244:SF6">
    <property type="entry name" value="PHOSPHOENOLPYRUVATE-PROTEIN PHOSPHOTRANSFERASE"/>
    <property type="match status" value="1"/>
</dbReference>
<feature type="domain" description="GAF" evidence="14">
    <location>
        <begin position="29"/>
        <end position="172"/>
    </location>
</feature>
<dbReference type="EC" id="2.7.3.9" evidence="5"/>
<evidence type="ECO:0000256" key="1">
    <source>
        <dbReference type="ARBA" id="ARBA00000683"/>
    </source>
</evidence>
<dbReference type="Pfam" id="PF02896">
    <property type="entry name" value="PEP-utilizers_C"/>
    <property type="match status" value="1"/>
</dbReference>
<dbReference type="InterPro" id="IPR015813">
    <property type="entry name" value="Pyrv/PenolPyrv_kinase-like_dom"/>
</dbReference>
<keyword evidence="8" id="KW-0762">Sugar transport</keyword>
<sequence>MQSPAIKQALGILKKLRQITETSENVPQKLSDILKNIADAVQADAATCYVAVDNTYLELFASYGFAKDVSHQLRLRFNEGIIGEIAQTKRSLSLNNIWMYPKFVSGSELEEKDYRSFAGIPIIQWNRTIGVLAVYRTEEKQYSETDVELLETIAMFLAEIIVSPAMSEYKKSLSKSRGMSLKERLKGVSLNKGYGIGKAVVHRRRQSVTNIFAEDKDKELRRLQLAHQQMNEDLDNKFNSTKLGIGEHVDILDAYRMFAKDKGWYQKIAANINGGLAAEAAVERAYEDMWKRLSSSSDSYLKERLHDLRDVADRLLSYLSGDYKEIKEVEAKDIVLVAQTMGPAELMDYDYSRIRGLILEDGTPTMHVAIVAKALNIPVVSKIKGIFTEIQNGQTVAVDGNEGLVYVNPSALIERDFYKKIAEKEQLAKKLAELRNLPAQTLDGQKIGMYINVGLPLDFDYIESTNCDGVGLYRTEIPFMASEYMPDVDKQVSYYKDLMDLCGRKRVIFRSLDVGSDKLLPYWAYSGEANPAIGWRSIRITLDRRAILRKQIKAFLISAVGKELNVMFPMISDLEEFEDAKETLLLELEKEKKRGQSVPEKVNVGLMIEVPSVLFQLDDILPKADFISVGTNDLAQFIFACDRGNPKLLERYDVLSAPFLNVMKTIVDKAKEYGVYCSVCGEMASNPIEALALIGLGYRNLSSSGAAFGRVKGMVRSVNTNDVADYVQSLLKSPRATLRPQLISYAYDHGIEIY</sequence>
<evidence type="ECO:0000256" key="11">
    <source>
        <dbReference type="ARBA" id="ARBA00022723"/>
    </source>
</evidence>
<dbReference type="SMART" id="SM00065">
    <property type="entry name" value="GAF"/>
    <property type="match status" value="1"/>
</dbReference>
<dbReference type="Pfam" id="PF13185">
    <property type="entry name" value="GAF_2"/>
    <property type="match status" value="1"/>
</dbReference>
<accession>A0A6G8F264</accession>
<dbReference type="PANTHER" id="PTHR46244">
    <property type="entry name" value="PHOSPHOENOLPYRUVATE-PROTEIN PHOSPHOTRANSFERASE"/>
    <property type="match status" value="1"/>
</dbReference>
<evidence type="ECO:0000313" key="15">
    <source>
        <dbReference type="EMBL" id="QIM10374.1"/>
    </source>
</evidence>
<reference evidence="15" key="1">
    <citation type="journal article" date="2020" name="J. ISSAAS">
        <title>Lactobacilli and other gastrointestinal microbiota of Peromyscus leucopus, reservoir host for agents of Lyme disease and other zoonoses in North America.</title>
        <authorList>
            <person name="Milovic A."/>
            <person name="Bassam K."/>
            <person name="Shao H."/>
            <person name="Chatzistamou I."/>
            <person name="Tufts D.M."/>
            <person name="Diuk-Wasser M."/>
            <person name="Barbour A.G."/>
        </authorList>
    </citation>
    <scope>NUCLEOTIDE SEQUENCE</scope>
    <source>
        <strain evidence="15">LL90</strain>
    </source>
</reference>
<dbReference type="GO" id="GO:0046872">
    <property type="term" value="F:metal ion binding"/>
    <property type="evidence" value="ECO:0007669"/>
    <property type="project" value="UniProtKB-KW"/>
</dbReference>
<evidence type="ECO:0000256" key="3">
    <source>
        <dbReference type="ARBA" id="ARBA00004496"/>
    </source>
</evidence>
<keyword evidence="9 15" id="KW-0808">Transferase</keyword>
<protein>
    <recommendedName>
        <fullName evidence="5">phosphoenolpyruvate--protein phosphotransferase</fullName>
        <ecNumber evidence="5">2.7.3.9</ecNumber>
    </recommendedName>
</protein>
<proteinExistence type="inferred from homology"/>
<evidence type="ECO:0000256" key="2">
    <source>
        <dbReference type="ARBA" id="ARBA00001946"/>
    </source>
</evidence>
<dbReference type="InterPro" id="IPR050499">
    <property type="entry name" value="PEP-utilizing_PTS_enzyme"/>
</dbReference>